<dbReference type="SUPFAM" id="SSF53784">
    <property type="entry name" value="Phosphofructokinase"/>
    <property type="match status" value="1"/>
</dbReference>
<gene>
    <name evidence="10" type="ORF">S01H1_09029</name>
</gene>
<dbReference type="PIRSF" id="PIRSF000532">
    <property type="entry name" value="ATP_PFK_prok"/>
    <property type="match status" value="1"/>
</dbReference>
<evidence type="ECO:0000256" key="7">
    <source>
        <dbReference type="ARBA" id="ARBA00022842"/>
    </source>
</evidence>
<organism evidence="10">
    <name type="scientific">marine sediment metagenome</name>
    <dbReference type="NCBI Taxonomy" id="412755"/>
    <lineage>
        <taxon>unclassified sequences</taxon>
        <taxon>metagenomes</taxon>
        <taxon>ecological metagenomes</taxon>
    </lineage>
</organism>
<dbReference type="InterPro" id="IPR012003">
    <property type="entry name" value="ATP_PFK_prok-type"/>
</dbReference>
<evidence type="ECO:0000256" key="2">
    <source>
        <dbReference type="ARBA" id="ARBA00004679"/>
    </source>
</evidence>
<keyword evidence="4" id="KW-0808">Transferase</keyword>
<keyword evidence="6" id="KW-0418">Kinase</keyword>
<dbReference type="GO" id="GO:0070095">
    <property type="term" value="F:fructose-6-phosphate binding"/>
    <property type="evidence" value="ECO:0007669"/>
    <property type="project" value="TreeGrafter"/>
</dbReference>
<evidence type="ECO:0000256" key="8">
    <source>
        <dbReference type="ARBA" id="ARBA00023152"/>
    </source>
</evidence>
<comment type="cofactor">
    <cofactor evidence="1">
        <name>Mg(2+)</name>
        <dbReference type="ChEBI" id="CHEBI:18420"/>
    </cofactor>
</comment>
<evidence type="ECO:0000256" key="5">
    <source>
        <dbReference type="ARBA" id="ARBA00022723"/>
    </source>
</evidence>
<dbReference type="UniPathway" id="UPA00109">
    <property type="reaction ID" value="UER00182"/>
</dbReference>
<dbReference type="PANTHER" id="PTHR13697">
    <property type="entry name" value="PHOSPHOFRUCTOKINASE"/>
    <property type="match status" value="1"/>
</dbReference>
<dbReference type="GO" id="GO:0030388">
    <property type="term" value="P:fructose 1,6-bisphosphate metabolic process"/>
    <property type="evidence" value="ECO:0007669"/>
    <property type="project" value="TreeGrafter"/>
</dbReference>
<dbReference type="AlphaFoldDB" id="X0SIX5"/>
<dbReference type="GO" id="GO:0005945">
    <property type="term" value="C:6-phosphofructokinase complex"/>
    <property type="evidence" value="ECO:0007669"/>
    <property type="project" value="TreeGrafter"/>
</dbReference>
<dbReference type="Gene3D" id="3.40.50.450">
    <property type="match status" value="1"/>
</dbReference>
<feature type="domain" description="Phosphofructokinase" evidence="9">
    <location>
        <begin position="5"/>
        <end position="281"/>
    </location>
</feature>
<keyword evidence="7" id="KW-0460">Magnesium</keyword>
<keyword evidence="5" id="KW-0479">Metal-binding</keyword>
<dbReference type="EMBL" id="BARS01004619">
    <property type="protein sequence ID" value="GAF81008.1"/>
    <property type="molecule type" value="Genomic_DNA"/>
</dbReference>
<comment type="pathway">
    <text evidence="2">Carbohydrate degradation; glycolysis; D-glyceraldehyde 3-phosphate and glycerone phosphate from D-glucose: step 3/4.</text>
</comment>
<dbReference type="InterPro" id="IPR022953">
    <property type="entry name" value="ATP_PFK"/>
</dbReference>
<dbReference type="PROSITE" id="PS00433">
    <property type="entry name" value="PHOSPHOFRUCTOKINASE"/>
    <property type="match status" value="1"/>
</dbReference>
<accession>X0SIX5</accession>
<protein>
    <recommendedName>
        <fullName evidence="9">Phosphofructokinase domain-containing protein</fullName>
    </recommendedName>
</protein>
<keyword evidence="3" id="KW-0963">Cytoplasm</keyword>
<dbReference type="GO" id="GO:0006002">
    <property type="term" value="P:fructose 6-phosphate metabolic process"/>
    <property type="evidence" value="ECO:0007669"/>
    <property type="project" value="InterPro"/>
</dbReference>
<sequence>GIRPLNVVGIEDGFLGLIEGRWRQLGYDDVSGIITQGGTILGTSNKSDPFGYVVNQEAKNAERIDVSDTVIKNFERIEASSLIAIGGDGTLSISERLCGKGLPVIGIPKTIDNDVSCTDLTFGFDSAVATATEAIDKIHTTAQSHHRVMIIEVMGRYVGWLALCSGTAGGGDVILIPEIPCDIGIVSRRLLERGRRGKRFTIVVVAEGARGLGGDLVVKKVVKDSHDPLRLGGIAEVLAAEVEERTGLETRVTVLGHLQRGGTPTAFDRVLATRFGREAATLAGQGSAGIMVALKCNDIVTVTLKDAVEDLKKVPRDHHLITTAESVGMSFGV</sequence>
<dbReference type="GO" id="GO:0016208">
    <property type="term" value="F:AMP binding"/>
    <property type="evidence" value="ECO:0007669"/>
    <property type="project" value="TreeGrafter"/>
</dbReference>
<evidence type="ECO:0000313" key="10">
    <source>
        <dbReference type="EMBL" id="GAF81008.1"/>
    </source>
</evidence>
<dbReference type="Gene3D" id="3.40.50.460">
    <property type="entry name" value="Phosphofructokinase domain"/>
    <property type="match status" value="1"/>
</dbReference>
<dbReference type="InterPro" id="IPR000023">
    <property type="entry name" value="Phosphofructokinase_dom"/>
</dbReference>
<keyword evidence="8" id="KW-0324">Glycolysis</keyword>
<dbReference type="GO" id="GO:0061621">
    <property type="term" value="P:canonical glycolysis"/>
    <property type="evidence" value="ECO:0007669"/>
    <property type="project" value="TreeGrafter"/>
</dbReference>
<dbReference type="Pfam" id="PF00365">
    <property type="entry name" value="PFK"/>
    <property type="match status" value="1"/>
</dbReference>
<proteinExistence type="predicted"/>
<evidence type="ECO:0000256" key="1">
    <source>
        <dbReference type="ARBA" id="ARBA00001946"/>
    </source>
</evidence>
<evidence type="ECO:0000256" key="4">
    <source>
        <dbReference type="ARBA" id="ARBA00022679"/>
    </source>
</evidence>
<dbReference type="GO" id="GO:0048029">
    <property type="term" value="F:monosaccharide binding"/>
    <property type="evidence" value="ECO:0007669"/>
    <property type="project" value="TreeGrafter"/>
</dbReference>
<dbReference type="PRINTS" id="PR00476">
    <property type="entry name" value="PHFRCTKINASE"/>
</dbReference>
<dbReference type="GO" id="GO:0046872">
    <property type="term" value="F:metal ion binding"/>
    <property type="evidence" value="ECO:0007669"/>
    <property type="project" value="UniProtKB-KW"/>
</dbReference>
<comment type="caution">
    <text evidence="10">The sequence shown here is derived from an EMBL/GenBank/DDBJ whole genome shotgun (WGS) entry which is preliminary data.</text>
</comment>
<evidence type="ECO:0000259" key="9">
    <source>
        <dbReference type="Pfam" id="PF00365"/>
    </source>
</evidence>
<dbReference type="PANTHER" id="PTHR13697:SF52">
    <property type="entry name" value="ATP-DEPENDENT 6-PHOSPHOFRUCTOKINASE 3"/>
    <property type="match status" value="1"/>
</dbReference>
<dbReference type="GO" id="GO:0003872">
    <property type="term" value="F:6-phosphofructokinase activity"/>
    <property type="evidence" value="ECO:0007669"/>
    <property type="project" value="InterPro"/>
</dbReference>
<dbReference type="InterPro" id="IPR035966">
    <property type="entry name" value="PKF_sf"/>
</dbReference>
<feature type="non-terminal residue" evidence="10">
    <location>
        <position position="1"/>
    </location>
</feature>
<dbReference type="GO" id="GO:0005524">
    <property type="term" value="F:ATP binding"/>
    <property type="evidence" value="ECO:0007669"/>
    <property type="project" value="InterPro"/>
</dbReference>
<evidence type="ECO:0000256" key="3">
    <source>
        <dbReference type="ARBA" id="ARBA00022490"/>
    </source>
</evidence>
<dbReference type="InterPro" id="IPR015912">
    <property type="entry name" value="Phosphofructokinase_CS"/>
</dbReference>
<dbReference type="GO" id="GO:0042802">
    <property type="term" value="F:identical protein binding"/>
    <property type="evidence" value="ECO:0007669"/>
    <property type="project" value="TreeGrafter"/>
</dbReference>
<dbReference type="NCBIfam" id="NF002872">
    <property type="entry name" value="PRK03202.1"/>
    <property type="match status" value="1"/>
</dbReference>
<evidence type="ECO:0000256" key="6">
    <source>
        <dbReference type="ARBA" id="ARBA00022777"/>
    </source>
</evidence>
<reference evidence="10" key="1">
    <citation type="journal article" date="2014" name="Front. Microbiol.">
        <title>High frequency of phylogenetically diverse reductive dehalogenase-homologous genes in deep subseafloor sedimentary metagenomes.</title>
        <authorList>
            <person name="Kawai M."/>
            <person name="Futagami T."/>
            <person name="Toyoda A."/>
            <person name="Takaki Y."/>
            <person name="Nishi S."/>
            <person name="Hori S."/>
            <person name="Arai W."/>
            <person name="Tsubouchi T."/>
            <person name="Morono Y."/>
            <person name="Uchiyama I."/>
            <person name="Ito T."/>
            <person name="Fujiyama A."/>
            <person name="Inagaki F."/>
            <person name="Takami H."/>
        </authorList>
    </citation>
    <scope>NUCLEOTIDE SEQUENCE</scope>
    <source>
        <strain evidence="10">Expedition CK06-06</strain>
    </source>
</reference>
<name>X0SIX5_9ZZZZ</name>